<dbReference type="Pfam" id="PF00627">
    <property type="entry name" value="UBA"/>
    <property type="match status" value="1"/>
</dbReference>
<feature type="compositionally biased region" description="Polar residues" evidence="1">
    <location>
        <begin position="210"/>
        <end position="222"/>
    </location>
</feature>
<name>A0A653BJN0_CALMS</name>
<organism evidence="4 5">
    <name type="scientific">Callosobruchus maculatus</name>
    <name type="common">Southern cowpea weevil</name>
    <name type="synonym">Pulse bruchid</name>
    <dbReference type="NCBI Taxonomy" id="64391"/>
    <lineage>
        <taxon>Eukaryota</taxon>
        <taxon>Metazoa</taxon>
        <taxon>Ecdysozoa</taxon>
        <taxon>Arthropoda</taxon>
        <taxon>Hexapoda</taxon>
        <taxon>Insecta</taxon>
        <taxon>Pterygota</taxon>
        <taxon>Neoptera</taxon>
        <taxon>Endopterygota</taxon>
        <taxon>Coleoptera</taxon>
        <taxon>Polyphaga</taxon>
        <taxon>Cucujiformia</taxon>
        <taxon>Chrysomeloidea</taxon>
        <taxon>Chrysomelidae</taxon>
        <taxon>Bruchinae</taxon>
        <taxon>Bruchini</taxon>
        <taxon>Callosobruchus</taxon>
    </lineage>
</organism>
<accession>A0A653BJN0</accession>
<dbReference type="GO" id="GO:0006511">
    <property type="term" value="P:ubiquitin-dependent protein catabolic process"/>
    <property type="evidence" value="ECO:0007669"/>
    <property type="project" value="TreeGrafter"/>
</dbReference>
<dbReference type="InterPro" id="IPR009060">
    <property type="entry name" value="UBA-like_sf"/>
</dbReference>
<dbReference type="CDD" id="cd17039">
    <property type="entry name" value="Ubl_ubiquitin_like"/>
    <property type="match status" value="1"/>
</dbReference>
<dbReference type="Gene3D" id="1.10.8.10">
    <property type="entry name" value="DNA helicase RuvA subunit, C-terminal domain"/>
    <property type="match status" value="1"/>
</dbReference>
<feature type="domain" description="UBA" evidence="2">
    <location>
        <begin position="330"/>
        <end position="381"/>
    </location>
</feature>
<keyword evidence="5" id="KW-1185">Reference proteome</keyword>
<evidence type="ECO:0000256" key="1">
    <source>
        <dbReference type="SAM" id="MobiDB-lite"/>
    </source>
</evidence>
<feature type="compositionally biased region" description="Acidic residues" evidence="1">
    <location>
        <begin position="229"/>
        <end position="238"/>
    </location>
</feature>
<proteinExistence type="predicted"/>
<sequence>MRQESKQQRMISSFKCQQKFGNLKNSIIMTVSLNLGIWDPKEIKQIKIDDIDLDTKVVDFKTKAQNLINKDISTLDLVYCGQKLQNNKSLSSYGVKPDATIHIFQKIKEKDPVTDKKSDPGFVTSFRTLTLLAGYRNALQRFSRKDTLDKLIESTPGLLEDPGAIAIIQDPELLVHLLDVDNVSEIVTEHPVLMHAANNMLKIVQEEVSDPNQTRAGTSTGYSYSLDALSDDDDDMDSNSDTNMGAMQLSRNASFNAITAAQLAAAIANATNTQFNTNSAGIPTASSSSGTAGGGGIITSEMFSNAIQQAFAFGASASNSFTQNSPQARPEEESVEALTRKWQAQLQQMREMGLVNEVINIRALKATNGDVNAAIEFVLGMLSDAN</sequence>
<feature type="domain" description="Ubiquitin-like" evidence="3">
    <location>
        <begin position="50"/>
        <end position="103"/>
    </location>
</feature>
<dbReference type="EMBL" id="CAACVG010001656">
    <property type="protein sequence ID" value="VEN35505.1"/>
    <property type="molecule type" value="Genomic_DNA"/>
</dbReference>
<dbReference type="PANTHER" id="PTHR10677">
    <property type="entry name" value="UBIQUILIN"/>
    <property type="match status" value="1"/>
</dbReference>
<dbReference type="OrthoDB" id="10016665at2759"/>
<dbReference type="Proteomes" id="UP000410492">
    <property type="component" value="Unassembled WGS sequence"/>
</dbReference>
<dbReference type="SUPFAM" id="SSF54236">
    <property type="entry name" value="Ubiquitin-like"/>
    <property type="match status" value="1"/>
</dbReference>
<dbReference type="SUPFAM" id="SSF46934">
    <property type="entry name" value="UBA-like"/>
    <property type="match status" value="1"/>
</dbReference>
<reference evidence="4 5" key="1">
    <citation type="submission" date="2019-01" db="EMBL/GenBank/DDBJ databases">
        <authorList>
            <person name="Sayadi A."/>
        </authorList>
    </citation>
    <scope>NUCLEOTIDE SEQUENCE [LARGE SCALE GENOMIC DNA]</scope>
</reference>
<dbReference type="InterPro" id="IPR015940">
    <property type="entry name" value="UBA"/>
</dbReference>
<dbReference type="PROSITE" id="PS50030">
    <property type="entry name" value="UBA"/>
    <property type="match status" value="1"/>
</dbReference>
<dbReference type="AlphaFoldDB" id="A0A653BJN0"/>
<dbReference type="InterPro" id="IPR029071">
    <property type="entry name" value="Ubiquitin-like_domsf"/>
</dbReference>
<dbReference type="Pfam" id="PF00240">
    <property type="entry name" value="ubiquitin"/>
    <property type="match status" value="1"/>
</dbReference>
<dbReference type="GO" id="GO:0005829">
    <property type="term" value="C:cytosol"/>
    <property type="evidence" value="ECO:0007669"/>
    <property type="project" value="TreeGrafter"/>
</dbReference>
<dbReference type="Gene3D" id="3.10.20.90">
    <property type="entry name" value="Phosphatidylinositol 3-kinase Catalytic Subunit, Chain A, domain 1"/>
    <property type="match status" value="1"/>
</dbReference>
<dbReference type="InterPro" id="IPR000626">
    <property type="entry name" value="Ubiquitin-like_dom"/>
</dbReference>
<feature type="region of interest" description="Disordered" evidence="1">
    <location>
        <begin position="210"/>
        <end position="239"/>
    </location>
</feature>
<evidence type="ECO:0000259" key="3">
    <source>
        <dbReference type="PROSITE" id="PS50053"/>
    </source>
</evidence>
<protein>
    <submittedName>
        <fullName evidence="4">Uncharacterized protein</fullName>
    </submittedName>
</protein>
<dbReference type="PROSITE" id="PS50053">
    <property type="entry name" value="UBIQUITIN_2"/>
    <property type="match status" value="1"/>
</dbReference>
<dbReference type="PANTHER" id="PTHR10677:SF25">
    <property type="entry name" value="UBIQUITIN-LIKE PROTEIN 7"/>
    <property type="match status" value="1"/>
</dbReference>
<evidence type="ECO:0000313" key="5">
    <source>
        <dbReference type="Proteomes" id="UP000410492"/>
    </source>
</evidence>
<evidence type="ECO:0000313" key="4">
    <source>
        <dbReference type="EMBL" id="VEN35505.1"/>
    </source>
</evidence>
<gene>
    <name evidence="4" type="ORF">CALMAC_LOCUS1409</name>
</gene>
<dbReference type="GO" id="GO:0031593">
    <property type="term" value="F:polyubiquitin modification-dependent protein binding"/>
    <property type="evidence" value="ECO:0007669"/>
    <property type="project" value="TreeGrafter"/>
</dbReference>
<evidence type="ECO:0000259" key="2">
    <source>
        <dbReference type="PROSITE" id="PS50030"/>
    </source>
</evidence>
<dbReference type="InterPro" id="IPR015496">
    <property type="entry name" value="Ubiquilin"/>
</dbReference>
<dbReference type="SMART" id="SM00165">
    <property type="entry name" value="UBA"/>
    <property type="match status" value="1"/>
</dbReference>